<dbReference type="InterPro" id="IPR000595">
    <property type="entry name" value="cNMP-bd_dom"/>
</dbReference>
<evidence type="ECO:0000313" key="2">
    <source>
        <dbReference type="EMBL" id="MCK6263851.1"/>
    </source>
</evidence>
<dbReference type="Gene3D" id="2.60.120.10">
    <property type="entry name" value="Jelly Rolls"/>
    <property type="match status" value="1"/>
</dbReference>
<evidence type="ECO:0000313" key="3">
    <source>
        <dbReference type="Proteomes" id="UP001139559"/>
    </source>
</evidence>
<name>A0A9X1XJD0_9VIBR</name>
<accession>A0A9X1XJD0</accession>
<dbReference type="InterPro" id="IPR018490">
    <property type="entry name" value="cNMP-bd_dom_sf"/>
</dbReference>
<organism evidence="2 3">
    <name type="scientific">Vibrio amylolyticus</name>
    <dbReference type="NCBI Taxonomy" id="2847292"/>
    <lineage>
        <taxon>Bacteria</taxon>
        <taxon>Pseudomonadati</taxon>
        <taxon>Pseudomonadota</taxon>
        <taxon>Gammaproteobacteria</taxon>
        <taxon>Vibrionales</taxon>
        <taxon>Vibrionaceae</taxon>
        <taxon>Vibrio</taxon>
    </lineage>
</organism>
<evidence type="ECO:0000259" key="1">
    <source>
        <dbReference type="PROSITE" id="PS50042"/>
    </source>
</evidence>
<dbReference type="Pfam" id="PF00027">
    <property type="entry name" value="cNMP_binding"/>
    <property type="match status" value="1"/>
</dbReference>
<dbReference type="SMART" id="SM00100">
    <property type="entry name" value="cNMP"/>
    <property type="match status" value="1"/>
</dbReference>
<feature type="domain" description="Cyclic nucleotide-binding" evidence="1">
    <location>
        <begin position="1"/>
        <end position="76"/>
    </location>
</feature>
<dbReference type="RefSeq" id="WP_248008933.1">
    <property type="nucleotide sequence ID" value="NZ_JAJHVV010000006.1"/>
</dbReference>
<dbReference type="SUPFAM" id="SSF51206">
    <property type="entry name" value="cAMP-binding domain-like"/>
    <property type="match status" value="1"/>
</dbReference>
<sequence>MEFSKFIESEGQQISKNSGDHVFMQGDSDDSLYLIKQGVVKAYYLTSDGQERVKSFLTDNDVIGSMSAAYQKQKATFGLICLEPTQLLKFNFEQLYLQSQSNHQLAREVIDILLAFAMKKEARERELLCLSAEQRYQNLLDKSPALMEKVTQNDIARYLGVTPVGLSRIKHRLIDASKSKHNSPLK</sequence>
<dbReference type="PROSITE" id="PS50042">
    <property type="entry name" value="CNMP_BINDING_3"/>
    <property type="match status" value="1"/>
</dbReference>
<reference evidence="2" key="1">
    <citation type="submission" date="2021-11" db="EMBL/GenBank/DDBJ databases">
        <title>Vibrio ZSDE26 sp. nov. and Vibrio ZSDZ34 sp. nov., isolated from coastal seawater in Qingdao.</title>
        <authorList>
            <person name="Zhang P."/>
        </authorList>
    </citation>
    <scope>NUCLEOTIDE SEQUENCE</scope>
    <source>
        <strain evidence="2">ZSDE26</strain>
    </source>
</reference>
<dbReference type="CDD" id="cd00038">
    <property type="entry name" value="CAP_ED"/>
    <property type="match status" value="1"/>
</dbReference>
<dbReference type="EMBL" id="JAJHVV010000006">
    <property type="protein sequence ID" value="MCK6263851.1"/>
    <property type="molecule type" value="Genomic_DNA"/>
</dbReference>
<dbReference type="Proteomes" id="UP001139559">
    <property type="component" value="Unassembled WGS sequence"/>
</dbReference>
<keyword evidence="3" id="KW-1185">Reference proteome</keyword>
<comment type="caution">
    <text evidence="2">The sequence shown here is derived from an EMBL/GenBank/DDBJ whole genome shotgun (WGS) entry which is preliminary data.</text>
</comment>
<proteinExistence type="predicted"/>
<gene>
    <name evidence="2" type="ORF">KP803_11285</name>
</gene>
<protein>
    <submittedName>
        <fullName evidence="2">Crp/Fnr family transcriptional regulator</fullName>
    </submittedName>
</protein>
<dbReference type="AlphaFoldDB" id="A0A9X1XJD0"/>
<dbReference type="InterPro" id="IPR014710">
    <property type="entry name" value="RmlC-like_jellyroll"/>
</dbReference>